<sequence>MNDTNRPALFDLDSAVEAINEAMVKPNLRLRLVEPEHVKYQQDAFRKFRDVLSQWREFDKRAKFTIVDEQGRVRGFFEYERYWQGADDLGRDDFIELLQMQLRFPFTLRDGTSLAGYSGKRARVKCGDEPMGMVSLKVDHVPRAPTLFCRFGTTFGWRIADLSGTMMDELFR</sequence>
<evidence type="ECO:0000313" key="2">
    <source>
        <dbReference type="Proteomes" id="UP000642829"/>
    </source>
</evidence>
<proteinExistence type="predicted"/>
<accession>A0A8J3GFL3</accession>
<organism evidence="1 2">
    <name type="scientific">Cerasicoccus arenae</name>
    <dbReference type="NCBI Taxonomy" id="424488"/>
    <lineage>
        <taxon>Bacteria</taxon>
        <taxon>Pseudomonadati</taxon>
        <taxon>Verrucomicrobiota</taxon>
        <taxon>Opitutia</taxon>
        <taxon>Puniceicoccales</taxon>
        <taxon>Cerasicoccaceae</taxon>
        <taxon>Cerasicoccus</taxon>
    </lineage>
</organism>
<dbReference type="AlphaFoldDB" id="A0A8J3GFL3"/>
<gene>
    <name evidence="1" type="ORF">GCM10007047_32680</name>
</gene>
<comment type="caution">
    <text evidence="1">The sequence shown here is derived from an EMBL/GenBank/DDBJ whole genome shotgun (WGS) entry which is preliminary data.</text>
</comment>
<protein>
    <submittedName>
        <fullName evidence="1">Uncharacterized protein</fullName>
    </submittedName>
</protein>
<keyword evidence="2" id="KW-1185">Reference proteome</keyword>
<evidence type="ECO:0000313" key="1">
    <source>
        <dbReference type="EMBL" id="GHC12738.1"/>
    </source>
</evidence>
<dbReference type="RefSeq" id="WP_189517260.1">
    <property type="nucleotide sequence ID" value="NZ_BMXG01000029.1"/>
</dbReference>
<reference evidence="1" key="1">
    <citation type="journal article" date="2014" name="Int. J. Syst. Evol. Microbiol.">
        <title>Complete genome sequence of Corynebacterium casei LMG S-19264T (=DSM 44701T), isolated from a smear-ripened cheese.</title>
        <authorList>
            <consortium name="US DOE Joint Genome Institute (JGI-PGF)"/>
            <person name="Walter F."/>
            <person name="Albersmeier A."/>
            <person name="Kalinowski J."/>
            <person name="Ruckert C."/>
        </authorList>
    </citation>
    <scope>NUCLEOTIDE SEQUENCE</scope>
    <source>
        <strain evidence="1">KCTC 12870</strain>
    </source>
</reference>
<name>A0A8J3GFL3_9BACT</name>
<dbReference type="EMBL" id="BMXG01000029">
    <property type="protein sequence ID" value="GHC12738.1"/>
    <property type="molecule type" value="Genomic_DNA"/>
</dbReference>
<dbReference type="Proteomes" id="UP000642829">
    <property type="component" value="Unassembled WGS sequence"/>
</dbReference>
<reference evidence="1" key="2">
    <citation type="submission" date="2020-09" db="EMBL/GenBank/DDBJ databases">
        <authorList>
            <person name="Sun Q."/>
            <person name="Kim S."/>
        </authorList>
    </citation>
    <scope>NUCLEOTIDE SEQUENCE</scope>
    <source>
        <strain evidence="1">KCTC 12870</strain>
    </source>
</reference>